<sequence>MSELPLRLPIQKSLFECFLLYSFGITVELLFRLIGPPKQGYFCNDVSIKFTSKYSIVNGFELAAFVYCCSFFPILFTELYRLLKYDPEICYSMAERGYNKITRLAIRIIVFFGYCQVAIVLTWGLTTVTKFSIGRPRPYFLWMCNSTYTCASNYSSEYVSPDKYECQGNPLFVQEARLSFFSGHSSLSLAAATYAVLYLQARMPPKLFSRLLTPFIQFILFACGLFVAYSRVVDHNHHPTDVLCGVFVGIVVACLVAKYVARLFDPPTEVALIKPTRLTATYAVLYLQARMPPKLFSRLLTPFIQFILFACGLFVAYSRVVDHNHHPTDVLCGVFVGIVVACLVAKYVARLFDPPTEVALIKPTRLSSSSNELEVDCEFYELCSSDDKKLCEILQKIGALPTSRTCLCNKTMKLHYPENGNPYFKCTDKACSKEISIIENTVFQSTSLYMRELLQFTYFWIYNTSYKRIKWELGRYVSKETLKIWLNLCRKICSTHFKKYPIKIGGPDVIVEIGKTQLAKKESGRKLWTIGGCERGNSKKCFMVTVPDLRKKTLLPLFAKYIADDSIIMSPYWASAALNSRRNISHHFQVKYFEGLAHKSNPAIHSCSINVKWRDLKYFLESKSNLKEKNIPSYVLEHVWRQKFGENGHGFFYLWKQIIEQHSTF</sequence>
<accession>A0AC34FCB9</accession>
<protein>
    <submittedName>
        <fullName evidence="2">Phosphatidic acid phosphatase type 2/haloperoxidase domain-containing protein</fullName>
    </submittedName>
</protein>
<name>A0AC34FCB9_9BILA</name>
<reference evidence="2" key="1">
    <citation type="submission" date="2022-11" db="UniProtKB">
        <authorList>
            <consortium name="WormBaseParasite"/>
        </authorList>
    </citation>
    <scope>IDENTIFICATION</scope>
</reference>
<evidence type="ECO:0000313" key="1">
    <source>
        <dbReference type="Proteomes" id="UP000887579"/>
    </source>
</evidence>
<dbReference type="Proteomes" id="UP000887579">
    <property type="component" value="Unplaced"/>
</dbReference>
<organism evidence="1 2">
    <name type="scientific">Panagrolaimus sp. ES5</name>
    <dbReference type="NCBI Taxonomy" id="591445"/>
    <lineage>
        <taxon>Eukaryota</taxon>
        <taxon>Metazoa</taxon>
        <taxon>Ecdysozoa</taxon>
        <taxon>Nematoda</taxon>
        <taxon>Chromadorea</taxon>
        <taxon>Rhabditida</taxon>
        <taxon>Tylenchina</taxon>
        <taxon>Panagrolaimomorpha</taxon>
        <taxon>Panagrolaimoidea</taxon>
        <taxon>Panagrolaimidae</taxon>
        <taxon>Panagrolaimus</taxon>
    </lineage>
</organism>
<evidence type="ECO:0000313" key="2">
    <source>
        <dbReference type="WBParaSite" id="ES5_v2.g15003.t1"/>
    </source>
</evidence>
<proteinExistence type="predicted"/>
<dbReference type="WBParaSite" id="ES5_v2.g15003.t1">
    <property type="protein sequence ID" value="ES5_v2.g15003.t1"/>
    <property type="gene ID" value="ES5_v2.g15003"/>
</dbReference>